<dbReference type="InterPro" id="IPR017308">
    <property type="entry name" value="Pept_S8_subtilisin_bacteroid"/>
</dbReference>
<dbReference type="PANTHER" id="PTHR43399">
    <property type="entry name" value="SUBTILISIN-RELATED"/>
    <property type="match status" value="1"/>
</dbReference>
<gene>
    <name evidence="9" type="ORF">BST86_11815</name>
</gene>
<organism evidence="9 10">
    <name type="scientific">Nonlabens agnitus</name>
    <dbReference type="NCBI Taxonomy" id="870484"/>
    <lineage>
        <taxon>Bacteria</taxon>
        <taxon>Pseudomonadati</taxon>
        <taxon>Bacteroidota</taxon>
        <taxon>Flavobacteriia</taxon>
        <taxon>Flavobacteriales</taxon>
        <taxon>Flavobacteriaceae</taxon>
        <taxon>Nonlabens</taxon>
    </lineage>
</organism>
<evidence type="ECO:0000256" key="7">
    <source>
        <dbReference type="SAM" id="SignalP"/>
    </source>
</evidence>
<feature type="active site" description="Charge relay system" evidence="5">
    <location>
        <position position="307"/>
    </location>
</feature>
<dbReference type="Proteomes" id="UP000239532">
    <property type="component" value="Unassembled WGS sequence"/>
</dbReference>
<dbReference type="InterPro" id="IPR051048">
    <property type="entry name" value="Peptidase_S8/S53_subtilisin"/>
</dbReference>
<dbReference type="PROSITE" id="PS51892">
    <property type="entry name" value="SUBTILASE"/>
    <property type="match status" value="1"/>
</dbReference>
<evidence type="ECO:0000313" key="10">
    <source>
        <dbReference type="Proteomes" id="UP000239532"/>
    </source>
</evidence>
<dbReference type="GO" id="GO:0006508">
    <property type="term" value="P:proteolysis"/>
    <property type="evidence" value="ECO:0007669"/>
    <property type="project" value="UniProtKB-KW"/>
</dbReference>
<evidence type="ECO:0000256" key="2">
    <source>
        <dbReference type="ARBA" id="ARBA00022670"/>
    </source>
</evidence>
<dbReference type="PIRSF" id="PIRSF037892">
    <property type="entry name" value="Subtilisin_rel_SRU_0565"/>
    <property type="match status" value="1"/>
</dbReference>
<feature type="signal peptide" evidence="7">
    <location>
        <begin position="1"/>
        <end position="30"/>
    </location>
</feature>
<dbReference type="PROSITE" id="PS00138">
    <property type="entry name" value="SUBTILASE_SER"/>
    <property type="match status" value="1"/>
</dbReference>
<dbReference type="Pfam" id="PF00082">
    <property type="entry name" value="Peptidase_S8"/>
    <property type="match status" value="1"/>
</dbReference>
<evidence type="ECO:0000313" key="9">
    <source>
        <dbReference type="EMBL" id="PRP67730.1"/>
    </source>
</evidence>
<feature type="chain" id="PRO_5015480778" evidence="7">
    <location>
        <begin position="31"/>
        <end position="550"/>
    </location>
</feature>
<evidence type="ECO:0000256" key="1">
    <source>
        <dbReference type="ARBA" id="ARBA00011073"/>
    </source>
</evidence>
<dbReference type="InterPro" id="IPR015500">
    <property type="entry name" value="Peptidase_S8_subtilisin-rel"/>
</dbReference>
<dbReference type="OrthoDB" id="9798386at2"/>
<comment type="caution">
    <text evidence="9">The sequence shown here is derived from an EMBL/GenBank/DDBJ whole genome shotgun (WGS) entry which is preliminary data.</text>
</comment>
<proteinExistence type="inferred from homology"/>
<accession>A0A2S9WW78</accession>
<dbReference type="InterPro" id="IPR022398">
    <property type="entry name" value="Peptidase_S8_His-AS"/>
</dbReference>
<feature type="active site" description="Charge relay system" evidence="5">
    <location>
        <position position="100"/>
    </location>
</feature>
<keyword evidence="7" id="KW-0732">Signal</keyword>
<dbReference type="RefSeq" id="WP_105983434.1">
    <property type="nucleotide sequence ID" value="NZ_MQUC01000003.1"/>
</dbReference>
<dbReference type="EMBL" id="MQUC01000003">
    <property type="protein sequence ID" value="PRP67730.1"/>
    <property type="molecule type" value="Genomic_DNA"/>
</dbReference>
<dbReference type="PROSITE" id="PS00137">
    <property type="entry name" value="SUBTILASE_HIS"/>
    <property type="match status" value="1"/>
</dbReference>
<evidence type="ECO:0000256" key="3">
    <source>
        <dbReference type="ARBA" id="ARBA00022801"/>
    </source>
</evidence>
<dbReference type="PROSITE" id="PS51257">
    <property type="entry name" value="PROKAR_LIPOPROTEIN"/>
    <property type="match status" value="1"/>
</dbReference>
<dbReference type="PANTHER" id="PTHR43399:SF4">
    <property type="entry name" value="CELL WALL-ASSOCIATED PROTEASE"/>
    <property type="match status" value="1"/>
</dbReference>
<feature type="active site" description="Charge relay system" evidence="5">
    <location>
        <position position="477"/>
    </location>
</feature>
<evidence type="ECO:0000256" key="4">
    <source>
        <dbReference type="ARBA" id="ARBA00022825"/>
    </source>
</evidence>
<evidence type="ECO:0000256" key="6">
    <source>
        <dbReference type="RuleBase" id="RU003355"/>
    </source>
</evidence>
<protein>
    <submittedName>
        <fullName evidence="9">Peptidase S8</fullName>
    </submittedName>
</protein>
<comment type="similarity">
    <text evidence="1 5 6">Belongs to the peptidase S8 family.</text>
</comment>
<evidence type="ECO:0000259" key="8">
    <source>
        <dbReference type="Pfam" id="PF00082"/>
    </source>
</evidence>
<name>A0A2S9WW78_9FLAO</name>
<dbReference type="InterPro" id="IPR036852">
    <property type="entry name" value="Peptidase_S8/S53_dom_sf"/>
</dbReference>
<feature type="domain" description="Peptidase S8/S53" evidence="8">
    <location>
        <begin position="93"/>
        <end position="509"/>
    </location>
</feature>
<dbReference type="InterPro" id="IPR023828">
    <property type="entry name" value="Peptidase_S8_Ser-AS"/>
</dbReference>
<dbReference type="InterPro" id="IPR000209">
    <property type="entry name" value="Peptidase_S8/S53_dom"/>
</dbReference>
<keyword evidence="10" id="KW-1185">Reference proteome</keyword>
<evidence type="ECO:0000256" key="5">
    <source>
        <dbReference type="PROSITE-ProRule" id="PRU01240"/>
    </source>
</evidence>
<dbReference type="InterPro" id="IPR034080">
    <property type="entry name" value="Protease_P7-like_dom"/>
</dbReference>
<dbReference type="Gene3D" id="3.40.50.200">
    <property type="entry name" value="Peptidase S8/S53 domain"/>
    <property type="match status" value="2"/>
</dbReference>
<dbReference type="AlphaFoldDB" id="A0A2S9WW78"/>
<keyword evidence="3 5" id="KW-0378">Hydrolase</keyword>
<sequence length="550" mass="59418">MNKNFFKYTFLAVVAASTLAGCGGSSLNIASPPIENIDQRPLKVGELSEAEAKNWKDLDLAMDTVPGMSVDRAYNELLTTTVNGKTVVRKGEPVIVAIIDSGVDIEHEDLDGVIWTNEDEIPGNGIDDDKNGYVDDIHGWNFLGDIVDENLEYERIVRDKAKLPADIVAKAQAEYDEKVAEASQTKMVYEQILQQINQVDATLEKFSGKDDYTNEDIEKAAKSDDPQVQQAAATLKAYMAQGLESADQAKEELTKLINSATSLMNGDKLKTNYRRDILGDDPYVWDTGVYGNNEYSGPDPKKADAFHGTHVAGIVAAERNNGLGVNGVANNAQIMVLRAVSQADEYDKDVAKAIRYAADNGAKVINTSFGKYHSPNPEWVWDAIKYAASKDVLIVNAAGNESIDTDFTQVYPQDQEGTGANISDNFLTVGALAPTYGPKMVANFSNYGRSSVDIFAPGVAIYSTAPLNEYRNADGTSMASPAVAGVAAVIRSQFPKLTAAQTKQVILDSGLTTSIDVVLGDESKKGFDEITVSGKMANLYNALVLASKMK</sequence>
<reference evidence="9 10" key="1">
    <citation type="submission" date="2016-11" db="EMBL/GenBank/DDBJ databases">
        <title>Trade-off between light-utilization and light-protection in marine flavobacteria.</title>
        <authorList>
            <person name="Kumagai Y."/>
        </authorList>
    </citation>
    <scope>NUCLEOTIDE SEQUENCE [LARGE SCALE GENOMIC DNA]</scope>
    <source>
        <strain evidence="9 10">JCM 17109</strain>
    </source>
</reference>
<dbReference type="CDD" id="cd07483">
    <property type="entry name" value="Peptidases_S8_Subtilisin_Novo-like"/>
    <property type="match status" value="1"/>
</dbReference>
<dbReference type="SUPFAM" id="SSF52743">
    <property type="entry name" value="Subtilisin-like"/>
    <property type="match status" value="1"/>
</dbReference>
<dbReference type="PROSITE" id="PS00136">
    <property type="entry name" value="SUBTILASE_ASP"/>
    <property type="match status" value="1"/>
</dbReference>
<keyword evidence="4 5" id="KW-0720">Serine protease</keyword>
<dbReference type="GO" id="GO:0004252">
    <property type="term" value="F:serine-type endopeptidase activity"/>
    <property type="evidence" value="ECO:0007669"/>
    <property type="project" value="UniProtKB-UniRule"/>
</dbReference>
<keyword evidence="2 5" id="KW-0645">Protease</keyword>
<dbReference type="PRINTS" id="PR00723">
    <property type="entry name" value="SUBTILISIN"/>
</dbReference>
<dbReference type="InterPro" id="IPR023827">
    <property type="entry name" value="Peptidase_S8_Asp-AS"/>
</dbReference>